<proteinExistence type="predicted"/>
<feature type="compositionally biased region" description="Acidic residues" evidence="1">
    <location>
        <begin position="236"/>
        <end position="245"/>
    </location>
</feature>
<evidence type="ECO:0000256" key="1">
    <source>
        <dbReference type="SAM" id="MobiDB-lite"/>
    </source>
</evidence>
<name>A0ABV9SIV8_9ACTN</name>
<dbReference type="EMBL" id="JBHSIY010000005">
    <property type="protein sequence ID" value="MFC4865883.1"/>
    <property type="molecule type" value="Genomic_DNA"/>
</dbReference>
<keyword evidence="3" id="KW-1185">Reference proteome</keyword>
<reference evidence="3" key="1">
    <citation type="journal article" date="2019" name="Int. J. Syst. Evol. Microbiol.">
        <title>The Global Catalogue of Microorganisms (GCM) 10K type strain sequencing project: providing services to taxonomists for standard genome sequencing and annotation.</title>
        <authorList>
            <consortium name="The Broad Institute Genomics Platform"/>
            <consortium name="The Broad Institute Genome Sequencing Center for Infectious Disease"/>
            <person name="Wu L."/>
            <person name="Ma J."/>
        </authorList>
    </citation>
    <scope>NUCLEOTIDE SEQUENCE [LARGE SCALE GENOMIC DNA]</scope>
    <source>
        <strain evidence="3">CGMCC 4.7304</strain>
    </source>
</reference>
<protein>
    <submittedName>
        <fullName evidence="2">Uncharacterized protein</fullName>
    </submittedName>
</protein>
<dbReference type="RefSeq" id="WP_344148789.1">
    <property type="nucleotide sequence ID" value="NZ_BAAAQI010000029.1"/>
</dbReference>
<evidence type="ECO:0000313" key="3">
    <source>
        <dbReference type="Proteomes" id="UP001595858"/>
    </source>
</evidence>
<accession>A0ABV9SIV8</accession>
<feature type="region of interest" description="Disordered" evidence="1">
    <location>
        <begin position="221"/>
        <end position="362"/>
    </location>
</feature>
<gene>
    <name evidence="2" type="ORF">ACFPCZ_04505</name>
</gene>
<sequence>MPDDLRRAAPAQSPMLPPYQAILAVDAERYSRASSLDQRLISGSVRSALEEAFHRAGMADQWNDARFPQGTGDGFALGIAPEYLPLLIHPFFAYLQDTLEQMQGPLAARDRDLRLRLRAAVEVGPLHDSGGADHLDGVGNPMTEVHRLLDSPPVRAGLSQSVPDITLLSTIVSRRVYEDAVLSEYAALNPRHFSPVRAEIAEKEYRSEAYVYIPRPSTLTGEWPVSGASAGKSEPDPEGPVDDGESGAPEARGAAEAAQAASADRGSTANQAGSVSGGGVQAGTVHSGLHTGDHSGNRYGGVGNIDGGVRTLVTGASGPVHTGDGDQYNDDVDGSRRARADRGGSAERGRSQEQGEDGGVGR</sequence>
<comment type="caution">
    <text evidence="2">The sequence shown here is derived from an EMBL/GenBank/DDBJ whole genome shotgun (WGS) entry which is preliminary data.</text>
</comment>
<feature type="compositionally biased region" description="Low complexity" evidence="1">
    <location>
        <begin position="246"/>
        <end position="274"/>
    </location>
</feature>
<organism evidence="2 3">
    <name type="scientific">Streptomonospora arabica</name>
    <dbReference type="NCBI Taxonomy" id="412417"/>
    <lineage>
        <taxon>Bacteria</taxon>
        <taxon>Bacillati</taxon>
        <taxon>Actinomycetota</taxon>
        <taxon>Actinomycetes</taxon>
        <taxon>Streptosporangiales</taxon>
        <taxon>Nocardiopsidaceae</taxon>
        <taxon>Streptomonospora</taxon>
    </lineage>
</organism>
<evidence type="ECO:0000313" key="2">
    <source>
        <dbReference type="EMBL" id="MFC4865883.1"/>
    </source>
</evidence>
<feature type="compositionally biased region" description="Basic and acidic residues" evidence="1">
    <location>
        <begin position="333"/>
        <end position="353"/>
    </location>
</feature>
<dbReference type="Proteomes" id="UP001595858">
    <property type="component" value="Unassembled WGS sequence"/>
</dbReference>